<keyword evidence="3" id="KW-1185">Reference proteome</keyword>
<protein>
    <submittedName>
        <fullName evidence="2">Thioredoxin-dependent hydroperoxide peroxidase</fullName>
    </submittedName>
</protein>
<dbReference type="Gene3D" id="3.40.30.10">
    <property type="entry name" value="Glutaredoxin"/>
    <property type="match status" value="1"/>
</dbReference>
<keyword evidence="2" id="KW-0560">Oxidoreductase</keyword>
<reference evidence="2 3" key="1">
    <citation type="journal article" date="2014" name="PLoS Genet.">
        <title>Phylogenetically driven sequencing of extremely halophilic archaea reveals strategies for static and dynamic osmo-response.</title>
        <authorList>
            <person name="Becker E.A."/>
            <person name="Seitzer P.M."/>
            <person name="Tritt A."/>
            <person name="Larsen D."/>
            <person name="Krusor M."/>
            <person name="Yao A.I."/>
            <person name="Wu D."/>
            <person name="Madern D."/>
            <person name="Eisen J.A."/>
            <person name="Darling A.E."/>
            <person name="Facciotti M.T."/>
        </authorList>
    </citation>
    <scope>NUCLEOTIDE SEQUENCE [LARGE SCALE GENOMIC DNA]</scope>
    <source>
        <strain evidence="2 3">DSM 10524</strain>
    </source>
</reference>
<dbReference type="Proteomes" id="UP000011688">
    <property type="component" value="Unassembled WGS sequence"/>
</dbReference>
<dbReference type="SUPFAM" id="SSF52833">
    <property type="entry name" value="Thioredoxin-like"/>
    <property type="match status" value="1"/>
</dbReference>
<keyword evidence="2" id="KW-0575">Peroxidase</keyword>
<accession>L9WWP5</accession>
<name>L9WWP5_9EURY</name>
<gene>
    <name evidence="2" type="ORF">C491_21921</name>
</gene>
<feature type="domain" description="Alkyl hydroperoxide reductase subunit C/ Thiol specific antioxidant" evidence="1">
    <location>
        <begin position="17"/>
        <end position="102"/>
    </location>
</feature>
<dbReference type="InterPro" id="IPR036249">
    <property type="entry name" value="Thioredoxin-like_sf"/>
</dbReference>
<evidence type="ECO:0000259" key="1">
    <source>
        <dbReference type="Pfam" id="PF00578"/>
    </source>
</evidence>
<dbReference type="STRING" id="1227497.C491_21921"/>
<sequence>MSSESLRTTLSNVTTGPKRVSIADLGATSDWVVLLLMQGPNSGTCRQQAREVAAEYDRFERRNATVAAIVPGSAPKVRSWRRLVDPPFPILADRDGILGEEFFQRTRYGQLGRFLPSIGRLPTAVVLDYRDSEPVLEYSYEGETSFDRPSVDELLDAIDACRL</sequence>
<dbReference type="RefSeq" id="WP_005560106.1">
    <property type="nucleotide sequence ID" value="NZ_AOIB01000043.1"/>
</dbReference>
<evidence type="ECO:0000313" key="3">
    <source>
        <dbReference type="Proteomes" id="UP000011688"/>
    </source>
</evidence>
<dbReference type="GO" id="GO:0004601">
    <property type="term" value="F:peroxidase activity"/>
    <property type="evidence" value="ECO:0007669"/>
    <property type="project" value="UniProtKB-KW"/>
</dbReference>
<dbReference type="AlphaFoldDB" id="L9WWP5"/>
<dbReference type="Pfam" id="PF00578">
    <property type="entry name" value="AhpC-TSA"/>
    <property type="match status" value="1"/>
</dbReference>
<dbReference type="InterPro" id="IPR000866">
    <property type="entry name" value="AhpC/TSA"/>
</dbReference>
<dbReference type="eggNOG" id="arCOG00310">
    <property type="taxonomic scope" value="Archaea"/>
</dbReference>
<dbReference type="OrthoDB" id="146452at2157"/>
<evidence type="ECO:0000313" key="2">
    <source>
        <dbReference type="EMBL" id="ELY53591.1"/>
    </source>
</evidence>
<organism evidence="2 3">
    <name type="scientific">Natronococcus amylolyticus DSM 10524</name>
    <dbReference type="NCBI Taxonomy" id="1227497"/>
    <lineage>
        <taxon>Archaea</taxon>
        <taxon>Methanobacteriati</taxon>
        <taxon>Methanobacteriota</taxon>
        <taxon>Stenosarchaea group</taxon>
        <taxon>Halobacteria</taxon>
        <taxon>Halobacteriales</taxon>
        <taxon>Natrialbaceae</taxon>
        <taxon>Natronococcus</taxon>
    </lineage>
</organism>
<comment type="caution">
    <text evidence="2">The sequence shown here is derived from an EMBL/GenBank/DDBJ whole genome shotgun (WGS) entry which is preliminary data.</text>
</comment>
<proteinExistence type="predicted"/>
<dbReference type="EMBL" id="AOIB01000043">
    <property type="protein sequence ID" value="ELY53591.1"/>
    <property type="molecule type" value="Genomic_DNA"/>
</dbReference>